<dbReference type="Proteomes" id="UP000177905">
    <property type="component" value="Unassembled WGS sequence"/>
</dbReference>
<name>A0A1F4S2F9_UNCSA</name>
<dbReference type="Pfam" id="PF13470">
    <property type="entry name" value="PIN_3"/>
    <property type="match status" value="1"/>
</dbReference>
<dbReference type="SMART" id="SM00670">
    <property type="entry name" value="PINc"/>
    <property type="match status" value="1"/>
</dbReference>
<comment type="caution">
    <text evidence="2">The sequence shown here is derived from an EMBL/GenBank/DDBJ whole genome shotgun (WGS) entry which is preliminary data.</text>
</comment>
<protein>
    <submittedName>
        <fullName evidence="2">Putative toxin-antitoxin system toxin component, PIN family</fullName>
    </submittedName>
</protein>
<organism evidence="2 3">
    <name type="scientific">candidate division WOR-1 bacterium RIFOXYB2_FULL_36_35</name>
    <dbReference type="NCBI Taxonomy" id="1802578"/>
    <lineage>
        <taxon>Bacteria</taxon>
        <taxon>Bacillati</taxon>
        <taxon>Saganbacteria</taxon>
    </lineage>
</organism>
<dbReference type="EMBL" id="MEUA01000034">
    <property type="protein sequence ID" value="OGC14559.1"/>
    <property type="molecule type" value="Genomic_DNA"/>
</dbReference>
<dbReference type="InterPro" id="IPR029060">
    <property type="entry name" value="PIN-like_dom_sf"/>
</dbReference>
<dbReference type="SUPFAM" id="SSF88723">
    <property type="entry name" value="PIN domain-like"/>
    <property type="match status" value="1"/>
</dbReference>
<sequence>MKKVVLDTNVYISAILFGGIPQKIIAFARNKKIIIISSDYILWEIQKVLRDKFNIPNDHLYKIEQDILKLTQLTYVSSKVNKITKDPTDNMILSSAIDGNASFIVTGDKHLLEIGFFKNIKITTPFNFIKRLK</sequence>
<evidence type="ECO:0000313" key="2">
    <source>
        <dbReference type="EMBL" id="OGC14559.1"/>
    </source>
</evidence>
<feature type="domain" description="PIN" evidence="1">
    <location>
        <begin position="2"/>
        <end position="113"/>
    </location>
</feature>
<dbReference type="PANTHER" id="PTHR34610:SF3">
    <property type="entry name" value="SSL7007 PROTEIN"/>
    <property type="match status" value="1"/>
</dbReference>
<reference evidence="2 3" key="1">
    <citation type="journal article" date="2016" name="Nat. Commun.">
        <title>Thousands of microbial genomes shed light on interconnected biogeochemical processes in an aquifer system.</title>
        <authorList>
            <person name="Anantharaman K."/>
            <person name="Brown C.T."/>
            <person name="Hug L.A."/>
            <person name="Sharon I."/>
            <person name="Castelle C.J."/>
            <person name="Probst A.J."/>
            <person name="Thomas B.C."/>
            <person name="Singh A."/>
            <person name="Wilkins M.J."/>
            <person name="Karaoz U."/>
            <person name="Brodie E.L."/>
            <person name="Williams K.H."/>
            <person name="Hubbard S.S."/>
            <person name="Banfield J.F."/>
        </authorList>
    </citation>
    <scope>NUCLEOTIDE SEQUENCE [LARGE SCALE GENOMIC DNA]</scope>
</reference>
<dbReference type="AlphaFoldDB" id="A0A1F4S2F9"/>
<proteinExistence type="predicted"/>
<dbReference type="NCBIfam" id="TIGR00305">
    <property type="entry name" value="putative toxin-antitoxin system toxin component, PIN family"/>
    <property type="match status" value="1"/>
</dbReference>
<gene>
    <name evidence="2" type="ORF">A2290_01765</name>
</gene>
<accession>A0A1F4S2F9</accession>
<dbReference type="PANTHER" id="PTHR34610">
    <property type="entry name" value="SSL7007 PROTEIN"/>
    <property type="match status" value="1"/>
</dbReference>
<dbReference type="Gene3D" id="3.40.50.1010">
    <property type="entry name" value="5'-nuclease"/>
    <property type="match status" value="1"/>
</dbReference>
<evidence type="ECO:0000259" key="1">
    <source>
        <dbReference type="SMART" id="SM00670"/>
    </source>
</evidence>
<evidence type="ECO:0000313" key="3">
    <source>
        <dbReference type="Proteomes" id="UP000177905"/>
    </source>
</evidence>
<dbReference type="InterPro" id="IPR002850">
    <property type="entry name" value="PIN_toxin-like"/>
</dbReference>
<dbReference type="InterPro" id="IPR002716">
    <property type="entry name" value="PIN_dom"/>
</dbReference>